<evidence type="ECO:0000256" key="4">
    <source>
        <dbReference type="ARBA" id="ARBA00022527"/>
    </source>
</evidence>
<keyword evidence="9" id="KW-0206">Cytoskeleton</keyword>
<dbReference type="Gene3D" id="3.30.200.20">
    <property type="entry name" value="Phosphorylase Kinase, domain 1"/>
    <property type="match status" value="1"/>
</dbReference>
<dbReference type="Gene3D" id="1.25.40.10">
    <property type="entry name" value="Tetratricopeptide repeat domain"/>
    <property type="match status" value="2"/>
</dbReference>
<evidence type="ECO:0000256" key="9">
    <source>
        <dbReference type="ARBA" id="ARBA00023212"/>
    </source>
</evidence>
<dbReference type="CDD" id="cd14014">
    <property type="entry name" value="STKc_PknB_like"/>
    <property type="match status" value="1"/>
</dbReference>
<dbReference type="AlphaFoldDB" id="A0A5B9W558"/>
<dbReference type="InterPro" id="IPR001245">
    <property type="entry name" value="Ser-Thr/Tyr_kinase_cat_dom"/>
</dbReference>
<feature type="region of interest" description="Disordered" evidence="11">
    <location>
        <begin position="116"/>
        <end position="142"/>
    </location>
</feature>
<dbReference type="KEGG" id="agv:OJF2_37060"/>
<evidence type="ECO:0000256" key="7">
    <source>
        <dbReference type="ARBA" id="ARBA00022777"/>
    </source>
</evidence>
<protein>
    <submittedName>
        <fullName evidence="13">Serine/threonine-protein kinase PrkC</fullName>
        <ecNumber evidence="13">2.7.11.1</ecNumber>
    </submittedName>
</protein>
<evidence type="ECO:0000259" key="12">
    <source>
        <dbReference type="PROSITE" id="PS50011"/>
    </source>
</evidence>
<dbReference type="Gene3D" id="1.10.510.10">
    <property type="entry name" value="Transferase(Phosphotransferase) domain 1"/>
    <property type="match status" value="1"/>
</dbReference>
<dbReference type="Proteomes" id="UP000324233">
    <property type="component" value="Chromosome"/>
</dbReference>
<dbReference type="InterPro" id="IPR008271">
    <property type="entry name" value="Ser/Thr_kinase_AS"/>
</dbReference>
<evidence type="ECO:0000313" key="14">
    <source>
        <dbReference type="Proteomes" id="UP000324233"/>
    </source>
</evidence>
<dbReference type="RefSeq" id="WP_168221889.1">
    <property type="nucleotide sequence ID" value="NZ_CP042997.1"/>
</dbReference>
<sequence>MPAGPDPTDPAAGLDRVGDFRLLREVGRGGMGVVYEAEQVSLGRRVALKLLPARMGADAKHRGRFEREARAAAKLHHTNIVPVFGVGEHEGTPYYVMQFIEGRGLDAVIGELRRGPEAAAETEAPAPGPPADDPSGRPPDTAFVRSLLNGLLAIDTDATIDADATTDRDATSDGDATTARGTGEGPDAAPGPAAVRPPPGATAPGPSPPASAASVAGRAGTRAYWRAVARVGVQVAEALDHAHGRGVVHRDIKPSNLLVDATGSVFVADFGLAKSEDGPALTETGDVLGTLRYMPPEAFEGKSGPRGDLYSLGLTLYELAALRPAFDEPDRAGLIRAVTAGTPPRLRRAEPGVPRDLETIVQKAIERDPSHRYASAGALAEDLRRFLDDRPIAARRATGAERLWRWCRRNPLPASLAAAFLLALLIGMAATTYYARREALANGELRASASREQERFDLALDAIRSTREAVADDALLKEKRFEALRSRLLGDAGAFYRRLEAQVRGRPDRRSRAALAAALFELGELASEVESKEEALAVHRRALEIRRGLAAGADAGPQDRAALARSEQAIGRVCRDLGRVEEGLAAQGRALEVLRPLAAASPDDAQMQLDLERTYDGLMHLHADAGRFDEMLAVSEEALPLQLRLAAARPSDPRFKVDAAKTHFDRAIAYGRSGETLARARPSLDAAVALLREALSLDPAHPEARQVLGTCRHQIALLLEREGRDADAAREYEAAREGLEALVAEYPSSYEYRTRLAEALTYHGRFLARTGEAARAAAILDRGLELVEGVERTNPRSLRTAALFVRLAASRIALLAHAGGEEAAVALVERARPAMERVASSERGLRNHAYALFELEHYGGEAYQASLPREAVASLRRAILVIERGFEPGASREISLAAEYAAILAMSGYPGAQVWSYDARWAGEAAMAALRRAAAAGFRDATFLRESEQLAPLRGRPDFQLFLMDLAFPAEPFAGQFRRPGP</sequence>
<evidence type="ECO:0000256" key="2">
    <source>
        <dbReference type="ARBA" id="ARBA00004647"/>
    </source>
</evidence>
<comment type="subcellular location">
    <subcellularLocation>
        <location evidence="1">Cytoplasm</location>
        <location evidence="1">Cytoskeleton</location>
        <location evidence="1">Microtubule organizing center</location>
        <location evidence="1">Centrosome</location>
    </subcellularLocation>
    <subcellularLocation>
        <location evidence="2">Cytoplasm</location>
        <location evidence="2">Cytoskeleton</location>
        <location evidence="2">Spindle pole</location>
    </subcellularLocation>
</comment>
<gene>
    <name evidence="13" type="primary">prkC_30</name>
    <name evidence="13" type="ORF">OJF2_37060</name>
</gene>
<keyword evidence="5 13" id="KW-0808">Transferase</keyword>
<keyword evidence="8 10" id="KW-0067">ATP-binding</keyword>
<evidence type="ECO:0000256" key="1">
    <source>
        <dbReference type="ARBA" id="ARBA00004300"/>
    </source>
</evidence>
<dbReference type="PROSITE" id="PS00107">
    <property type="entry name" value="PROTEIN_KINASE_ATP"/>
    <property type="match status" value="1"/>
</dbReference>
<dbReference type="PANTHER" id="PTHR43289">
    <property type="entry name" value="MITOGEN-ACTIVATED PROTEIN KINASE KINASE KINASE 20-RELATED"/>
    <property type="match status" value="1"/>
</dbReference>
<dbReference type="InterPro" id="IPR011009">
    <property type="entry name" value="Kinase-like_dom_sf"/>
</dbReference>
<comment type="similarity">
    <text evidence="3">Belongs to the protein kinase superfamily. NEK Ser/Thr protein kinase family. NIMA subfamily.</text>
</comment>
<dbReference type="GO" id="GO:0000922">
    <property type="term" value="C:spindle pole"/>
    <property type="evidence" value="ECO:0007669"/>
    <property type="project" value="UniProtKB-SubCell"/>
</dbReference>
<keyword evidence="6 10" id="KW-0547">Nucleotide-binding</keyword>
<evidence type="ECO:0000256" key="3">
    <source>
        <dbReference type="ARBA" id="ARBA00010886"/>
    </source>
</evidence>
<keyword evidence="4" id="KW-0723">Serine/threonine-protein kinase</keyword>
<evidence type="ECO:0000256" key="6">
    <source>
        <dbReference type="ARBA" id="ARBA00022741"/>
    </source>
</evidence>
<keyword evidence="14" id="KW-1185">Reference proteome</keyword>
<reference evidence="13 14" key="1">
    <citation type="submission" date="2019-08" db="EMBL/GenBank/DDBJ databases">
        <title>Deep-cultivation of Planctomycetes and their phenomic and genomic characterization uncovers novel biology.</title>
        <authorList>
            <person name="Wiegand S."/>
            <person name="Jogler M."/>
            <person name="Boedeker C."/>
            <person name="Pinto D."/>
            <person name="Vollmers J."/>
            <person name="Rivas-Marin E."/>
            <person name="Kohn T."/>
            <person name="Peeters S.H."/>
            <person name="Heuer A."/>
            <person name="Rast P."/>
            <person name="Oberbeckmann S."/>
            <person name="Bunk B."/>
            <person name="Jeske O."/>
            <person name="Meyerdierks A."/>
            <person name="Storesund J.E."/>
            <person name="Kallscheuer N."/>
            <person name="Luecker S."/>
            <person name="Lage O.M."/>
            <person name="Pohl T."/>
            <person name="Merkel B.J."/>
            <person name="Hornburger P."/>
            <person name="Mueller R.-W."/>
            <person name="Bruemmer F."/>
            <person name="Labrenz M."/>
            <person name="Spormann A.M."/>
            <person name="Op den Camp H."/>
            <person name="Overmann J."/>
            <person name="Amann R."/>
            <person name="Jetten M.S.M."/>
            <person name="Mascher T."/>
            <person name="Medema M.H."/>
            <person name="Devos D.P."/>
            <person name="Kaster A.-K."/>
            <person name="Ovreas L."/>
            <person name="Rohde M."/>
            <person name="Galperin M.Y."/>
            <person name="Jogler C."/>
        </authorList>
    </citation>
    <scope>NUCLEOTIDE SEQUENCE [LARGE SCALE GENOMIC DNA]</scope>
    <source>
        <strain evidence="13 14">OJF2</strain>
    </source>
</reference>
<feature type="domain" description="Protein kinase" evidence="12">
    <location>
        <begin position="20"/>
        <end position="387"/>
    </location>
</feature>
<dbReference type="PROSITE" id="PS00108">
    <property type="entry name" value="PROTEIN_KINASE_ST"/>
    <property type="match status" value="1"/>
</dbReference>
<evidence type="ECO:0000313" key="13">
    <source>
        <dbReference type="EMBL" id="QEH35161.1"/>
    </source>
</evidence>
<feature type="compositionally biased region" description="Low complexity" evidence="11">
    <location>
        <begin position="173"/>
        <end position="194"/>
    </location>
</feature>
<evidence type="ECO:0000256" key="8">
    <source>
        <dbReference type="ARBA" id="ARBA00022840"/>
    </source>
</evidence>
<dbReference type="PANTHER" id="PTHR43289:SF34">
    <property type="entry name" value="SERINE_THREONINE-PROTEIN KINASE YBDM-RELATED"/>
    <property type="match status" value="1"/>
</dbReference>
<organism evidence="13 14">
    <name type="scientific">Aquisphaera giovannonii</name>
    <dbReference type="NCBI Taxonomy" id="406548"/>
    <lineage>
        <taxon>Bacteria</taxon>
        <taxon>Pseudomonadati</taxon>
        <taxon>Planctomycetota</taxon>
        <taxon>Planctomycetia</taxon>
        <taxon>Isosphaerales</taxon>
        <taxon>Isosphaeraceae</taxon>
        <taxon>Aquisphaera</taxon>
    </lineage>
</organism>
<accession>A0A5B9W558</accession>
<feature type="region of interest" description="Disordered" evidence="11">
    <location>
        <begin position="163"/>
        <end position="214"/>
    </location>
</feature>
<feature type="compositionally biased region" description="Pro residues" evidence="11">
    <location>
        <begin position="195"/>
        <end position="209"/>
    </location>
</feature>
<dbReference type="Pfam" id="PF07714">
    <property type="entry name" value="PK_Tyr_Ser-Thr"/>
    <property type="match status" value="1"/>
</dbReference>
<dbReference type="GO" id="GO:0004674">
    <property type="term" value="F:protein serine/threonine kinase activity"/>
    <property type="evidence" value="ECO:0007669"/>
    <property type="project" value="UniProtKB-KW"/>
</dbReference>
<dbReference type="GO" id="GO:0005524">
    <property type="term" value="F:ATP binding"/>
    <property type="evidence" value="ECO:0007669"/>
    <property type="project" value="UniProtKB-UniRule"/>
</dbReference>
<keyword evidence="9" id="KW-0963">Cytoplasm</keyword>
<evidence type="ECO:0000256" key="5">
    <source>
        <dbReference type="ARBA" id="ARBA00022679"/>
    </source>
</evidence>
<dbReference type="EC" id="2.7.11.1" evidence="13"/>
<dbReference type="SUPFAM" id="SSF48452">
    <property type="entry name" value="TPR-like"/>
    <property type="match status" value="1"/>
</dbReference>
<dbReference type="GO" id="GO:0005813">
    <property type="term" value="C:centrosome"/>
    <property type="evidence" value="ECO:0007669"/>
    <property type="project" value="UniProtKB-SubCell"/>
</dbReference>
<dbReference type="SMART" id="SM00220">
    <property type="entry name" value="S_TKc"/>
    <property type="match status" value="1"/>
</dbReference>
<dbReference type="EMBL" id="CP042997">
    <property type="protein sequence ID" value="QEH35161.1"/>
    <property type="molecule type" value="Genomic_DNA"/>
</dbReference>
<feature type="binding site" evidence="10">
    <location>
        <position position="49"/>
    </location>
    <ligand>
        <name>ATP</name>
        <dbReference type="ChEBI" id="CHEBI:30616"/>
    </ligand>
</feature>
<evidence type="ECO:0000256" key="11">
    <source>
        <dbReference type="SAM" id="MobiDB-lite"/>
    </source>
</evidence>
<evidence type="ECO:0000256" key="10">
    <source>
        <dbReference type="PROSITE-ProRule" id="PRU10141"/>
    </source>
</evidence>
<dbReference type="InterPro" id="IPR000719">
    <property type="entry name" value="Prot_kinase_dom"/>
</dbReference>
<dbReference type="SUPFAM" id="SSF56112">
    <property type="entry name" value="Protein kinase-like (PK-like)"/>
    <property type="match status" value="1"/>
</dbReference>
<proteinExistence type="inferred from homology"/>
<keyword evidence="7 13" id="KW-0418">Kinase</keyword>
<name>A0A5B9W558_9BACT</name>
<dbReference type="InterPro" id="IPR011990">
    <property type="entry name" value="TPR-like_helical_dom_sf"/>
</dbReference>
<dbReference type="PROSITE" id="PS50011">
    <property type="entry name" value="PROTEIN_KINASE_DOM"/>
    <property type="match status" value="1"/>
</dbReference>
<dbReference type="InterPro" id="IPR017441">
    <property type="entry name" value="Protein_kinase_ATP_BS"/>
</dbReference>